<gene>
    <name evidence="1" type="ORF">HDIA_1947</name>
</gene>
<evidence type="ECO:0008006" key="3">
    <source>
        <dbReference type="Google" id="ProtNLM"/>
    </source>
</evidence>
<dbReference type="OrthoDB" id="9808290at2"/>
<proteinExistence type="predicted"/>
<keyword evidence="2" id="KW-1185">Reference proteome</keyword>
<evidence type="ECO:0000313" key="1">
    <source>
        <dbReference type="EMBL" id="SON55488.1"/>
    </source>
</evidence>
<dbReference type="Proteomes" id="UP000223606">
    <property type="component" value="Chromosome 1"/>
</dbReference>
<name>A0A2C9D5S1_9HYPH</name>
<dbReference type="EMBL" id="LT960614">
    <property type="protein sequence ID" value="SON55488.1"/>
    <property type="molecule type" value="Genomic_DNA"/>
</dbReference>
<dbReference type="PANTHER" id="PTHR37953">
    <property type="entry name" value="UPF0127 PROTEIN MJ1496"/>
    <property type="match status" value="1"/>
</dbReference>
<organism evidence="1 2">
    <name type="scientific">Hartmannibacter diazotrophicus</name>
    <dbReference type="NCBI Taxonomy" id="1482074"/>
    <lineage>
        <taxon>Bacteria</taxon>
        <taxon>Pseudomonadati</taxon>
        <taxon>Pseudomonadota</taxon>
        <taxon>Alphaproteobacteria</taxon>
        <taxon>Hyphomicrobiales</taxon>
        <taxon>Pleomorphomonadaceae</taxon>
        <taxon>Hartmannibacter</taxon>
    </lineage>
</organism>
<dbReference type="InterPro" id="IPR038695">
    <property type="entry name" value="Saro_0823-like_sf"/>
</dbReference>
<dbReference type="AlphaFoldDB" id="A0A2C9D5S1"/>
<dbReference type="KEGG" id="hdi:HDIA_1947"/>
<evidence type="ECO:0000313" key="2">
    <source>
        <dbReference type="Proteomes" id="UP000223606"/>
    </source>
</evidence>
<sequence length="165" mass="17853">MLRRLLLAAGLGVCAVLAAAVSVSWLDAPLAIASRAASSLETLTVETTGGPKSFKVELALTPDQRSRGLMFRKEMAPDHGMFFDMGRTAPAYFWMKNTYLSLDIIFIDEHGSVATIAENAKPLSEEMIPSGSPIRYVLELVAGGARRFGIQVGDKVDIPPRMQAQ</sequence>
<dbReference type="PANTHER" id="PTHR37953:SF1">
    <property type="entry name" value="UPF0127 PROTEIN MJ1496"/>
    <property type="match status" value="1"/>
</dbReference>
<accession>A0A2C9D5S1</accession>
<dbReference type="InterPro" id="IPR003795">
    <property type="entry name" value="DUF192"/>
</dbReference>
<dbReference type="RefSeq" id="WP_099555993.1">
    <property type="nucleotide sequence ID" value="NZ_LT960614.1"/>
</dbReference>
<dbReference type="Pfam" id="PF02643">
    <property type="entry name" value="DUF192"/>
    <property type="match status" value="1"/>
</dbReference>
<protein>
    <recommendedName>
        <fullName evidence="3">ACR</fullName>
    </recommendedName>
</protein>
<reference evidence="2" key="1">
    <citation type="submission" date="2017-09" db="EMBL/GenBank/DDBJ databases">
        <title>Genome sequence of Nannocystis excedens DSM 71.</title>
        <authorList>
            <person name="Blom J."/>
        </authorList>
    </citation>
    <scope>NUCLEOTIDE SEQUENCE [LARGE SCALE GENOMIC DNA]</scope>
    <source>
        <strain evidence="2">type strain: E19</strain>
    </source>
</reference>
<dbReference type="Gene3D" id="2.60.120.1140">
    <property type="entry name" value="Protein of unknown function DUF192"/>
    <property type="match status" value="1"/>
</dbReference>